<accession>A0A512PA50</accession>
<keyword evidence="2" id="KW-0472">Membrane</keyword>
<keyword evidence="4" id="KW-1185">Reference proteome</keyword>
<feature type="transmembrane region" description="Helical" evidence="2">
    <location>
        <begin position="455"/>
        <end position="474"/>
    </location>
</feature>
<comment type="caution">
    <text evidence="3">The sequence shown here is derived from an EMBL/GenBank/DDBJ whole genome shotgun (WGS) entry which is preliminary data.</text>
</comment>
<feature type="transmembrane region" description="Helical" evidence="2">
    <location>
        <begin position="86"/>
        <end position="109"/>
    </location>
</feature>
<feature type="transmembrane region" description="Helical" evidence="2">
    <location>
        <begin position="317"/>
        <end position="343"/>
    </location>
</feature>
<feature type="transmembrane region" description="Helical" evidence="2">
    <location>
        <begin position="294"/>
        <end position="310"/>
    </location>
</feature>
<proteinExistence type="predicted"/>
<evidence type="ECO:0000313" key="3">
    <source>
        <dbReference type="EMBL" id="GEP68036.1"/>
    </source>
</evidence>
<organism evidence="3 4">
    <name type="scientific">Cellulomonas soli</name>
    <dbReference type="NCBI Taxonomy" id="931535"/>
    <lineage>
        <taxon>Bacteria</taxon>
        <taxon>Bacillati</taxon>
        <taxon>Actinomycetota</taxon>
        <taxon>Actinomycetes</taxon>
        <taxon>Micrococcales</taxon>
        <taxon>Cellulomonadaceae</taxon>
        <taxon>Cellulomonas</taxon>
    </lineage>
</organism>
<dbReference type="Proteomes" id="UP000321798">
    <property type="component" value="Unassembled WGS sequence"/>
</dbReference>
<feature type="transmembrane region" description="Helical" evidence="2">
    <location>
        <begin position="432"/>
        <end position="449"/>
    </location>
</feature>
<evidence type="ECO:0008006" key="5">
    <source>
        <dbReference type="Google" id="ProtNLM"/>
    </source>
</evidence>
<sequence length="494" mass="51315">MPTRAAGSTMGQQVLPRPLTWKDTPMTEHDAPEGRKPSQTAAERLAALTRENADLRAQVAALSAAPAAPATVVVAGPPARHHRTRAFFAALLIVLGVVLAPVSVVVAWAQAEVTDTDRYVATVGPLAQDPVIQSAVANRLTAEVMKQIDVGALLDDAVSALDQQGLPPRVTTTLSALEVPLTNGVRSFVLKAATRVVESDAFSTAWVEANRTAHEQMVAVMEGQPGSVLQIGSEGQLTIQLAGMIDMLKTRLVEGGFGIAANIPTVNASFTLVQTSELVRVQNAYQLLDVAGSWLPWISLLLIAAGVLTARNRSRALVVAGLSLAGAMLVLGLGLTVGRTFYLRALSDQVVRLDAAAVVFDQLVAFIRLSLRTVGVAALVVAAAAYLGGRSDSARTLRAESARGFAAARTWAEGRGVSTGPVGAWLFRHKSLVRVLVLAVAGLVVLLAASPTPPLVITVALVAGALVVLLELVARPPGPATSAPDGEDPAPVAG</sequence>
<protein>
    <recommendedName>
        <fullName evidence="5">Integral membrane protein</fullName>
    </recommendedName>
</protein>
<keyword evidence="2" id="KW-0812">Transmembrane</keyword>
<keyword evidence="2" id="KW-1133">Transmembrane helix</keyword>
<dbReference type="EMBL" id="BKAL01000002">
    <property type="protein sequence ID" value="GEP68036.1"/>
    <property type="molecule type" value="Genomic_DNA"/>
</dbReference>
<feature type="region of interest" description="Disordered" evidence="1">
    <location>
        <begin position="1"/>
        <end position="39"/>
    </location>
</feature>
<evidence type="ECO:0000256" key="2">
    <source>
        <dbReference type="SAM" id="Phobius"/>
    </source>
</evidence>
<feature type="compositionally biased region" description="Basic and acidic residues" evidence="1">
    <location>
        <begin position="25"/>
        <end position="36"/>
    </location>
</feature>
<dbReference type="AlphaFoldDB" id="A0A512PA50"/>
<gene>
    <name evidence="3" type="ORF">CSO01_07510</name>
</gene>
<feature type="transmembrane region" description="Helical" evidence="2">
    <location>
        <begin position="363"/>
        <end position="388"/>
    </location>
</feature>
<reference evidence="3 4" key="1">
    <citation type="submission" date="2019-07" db="EMBL/GenBank/DDBJ databases">
        <title>Whole genome shotgun sequence of Cellulomonas soli NBRC 109434.</title>
        <authorList>
            <person name="Hosoyama A."/>
            <person name="Uohara A."/>
            <person name="Ohji S."/>
            <person name="Ichikawa N."/>
        </authorList>
    </citation>
    <scope>NUCLEOTIDE SEQUENCE [LARGE SCALE GENOMIC DNA]</scope>
    <source>
        <strain evidence="3 4">NBRC 109434</strain>
    </source>
</reference>
<evidence type="ECO:0000313" key="4">
    <source>
        <dbReference type="Proteomes" id="UP000321798"/>
    </source>
</evidence>
<name>A0A512PA50_9CELL</name>
<evidence type="ECO:0000256" key="1">
    <source>
        <dbReference type="SAM" id="MobiDB-lite"/>
    </source>
</evidence>